<evidence type="ECO:0000313" key="2">
    <source>
        <dbReference type="EMBL" id="OWO97885.1"/>
    </source>
</evidence>
<dbReference type="InParanoid" id="A0A218YT87"/>
<protein>
    <submittedName>
        <fullName evidence="2">Uncharacterized protein</fullName>
    </submittedName>
</protein>
<evidence type="ECO:0000256" key="1">
    <source>
        <dbReference type="SAM" id="MobiDB-lite"/>
    </source>
</evidence>
<evidence type="ECO:0000313" key="3">
    <source>
        <dbReference type="Proteomes" id="UP000242519"/>
    </source>
</evidence>
<sequence length="158" mass="16916">MGAPHLSDGRPSHPPRSRRCPPADTAAESPSRATRVGPRSAFSARFGPHGSSLSATGRGRGPERAGHSSSAFPFDWRRTRHVRRGRSASLRNMGLRCDVDARRSVPAQVAPVEVGVSSWTSSTLPPPLHSPSDTPPAVLPRPGMLVRFNLSTLAPSRF</sequence>
<gene>
    <name evidence="2" type="ORF">B2J93_448</name>
</gene>
<feature type="region of interest" description="Disordered" evidence="1">
    <location>
        <begin position="118"/>
        <end position="138"/>
    </location>
</feature>
<feature type="compositionally biased region" description="Pro residues" evidence="1">
    <location>
        <begin position="124"/>
        <end position="138"/>
    </location>
</feature>
<feature type="region of interest" description="Disordered" evidence="1">
    <location>
        <begin position="1"/>
        <end position="73"/>
    </location>
</feature>
<organism evidence="2 3">
    <name type="scientific">Diplocarpon coronariae</name>
    <dbReference type="NCBI Taxonomy" id="2795749"/>
    <lineage>
        <taxon>Eukaryota</taxon>
        <taxon>Fungi</taxon>
        <taxon>Dikarya</taxon>
        <taxon>Ascomycota</taxon>
        <taxon>Pezizomycotina</taxon>
        <taxon>Leotiomycetes</taxon>
        <taxon>Helotiales</taxon>
        <taxon>Drepanopezizaceae</taxon>
        <taxon>Diplocarpon</taxon>
    </lineage>
</organism>
<accession>A0A218YT87</accession>
<name>A0A218YT87_9HELO</name>
<dbReference type="EMBL" id="MZNU01000418">
    <property type="protein sequence ID" value="OWO97885.1"/>
    <property type="molecule type" value="Genomic_DNA"/>
</dbReference>
<keyword evidence="3" id="KW-1185">Reference proteome</keyword>
<reference evidence="2 3" key="1">
    <citation type="submission" date="2017-04" db="EMBL/GenBank/DDBJ databases">
        <title>Draft genome sequence of Marssonina coronaria NL1: causal agent of apple blotch.</title>
        <authorList>
            <person name="Cheng Q."/>
        </authorList>
    </citation>
    <scope>NUCLEOTIDE SEQUENCE [LARGE SCALE GENOMIC DNA]</scope>
    <source>
        <strain evidence="2 3">NL1</strain>
    </source>
</reference>
<dbReference type="AlphaFoldDB" id="A0A218YT87"/>
<dbReference type="Proteomes" id="UP000242519">
    <property type="component" value="Unassembled WGS sequence"/>
</dbReference>
<comment type="caution">
    <text evidence="2">The sequence shown here is derived from an EMBL/GenBank/DDBJ whole genome shotgun (WGS) entry which is preliminary data.</text>
</comment>
<proteinExistence type="predicted"/>